<dbReference type="EnsemblMetazoa" id="SMAR014848-RA">
    <property type="protein sequence ID" value="SMAR014848-PA"/>
    <property type="gene ID" value="SMAR014848"/>
</dbReference>
<name>T1JLW8_STRMM</name>
<keyword evidence="2" id="KW-1185">Reference proteome</keyword>
<proteinExistence type="predicted"/>
<protein>
    <submittedName>
        <fullName evidence="1">Uncharacterized protein</fullName>
    </submittedName>
</protein>
<dbReference type="AlphaFoldDB" id="T1JLW8"/>
<dbReference type="HOGENOM" id="CLU_2761015_0_0_1"/>
<accession>T1JLW8</accession>
<reference evidence="1" key="2">
    <citation type="submission" date="2015-02" db="UniProtKB">
        <authorList>
            <consortium name="EnsemblMetazoa"/>
        </authorList>
    </citation>
    <scope>IDENTIFICATION</scope>
</reference>
<dbReference type="EMBL" id="JH431948">
    <property type="status" value="NOT_ANNOTATED_CDS"/>
    <property type="molecule type" value="Genomic_DNA"/>
</dbReference>
<sequence>MVHNSKSSDTFSELNIDREWVLKLSLALNFIAVCNQPLFRLSGCRRLKQKQIEFIPLICIRDLLKTSYVT</sequence>
<dbReference type="Proteomes" id="UP000014500">
    <property type="component" value="Unassembled WGS sequence"/>
</dbReference>
<organism evidence="1 2">
    <name type="scientific">Strigamia maritima</name>
    <name type="common">European centipede</name>
    <name type="synonym">Geophilus maritimus</name>
    <dbReference type="NCBI Taxonomy" id="126957"/>
    <lineage>
        <taxon>Eukaryota</taxon>
        <taxon>Metazoa</taxon>
        <taxon>Ecdysozoa</taxon>
        <taxon>Arthropoda</taxon>
        <taxon>Myriapoda</taxon>
        <taxon>Chilopoda</taxon>
        <taxon>Pleurostigmophora</taxon>
        <taxon>Geophilomorpha</taxon>
        <taxon>Linotaeniidae</taxon>
        <taxon>Strigamia</taxon>
    </lineage>
</organism>
<evidence type="ECO:0000313" key="2">
    <source>
        <dbReference type="Proteomes" id="UP000014500"/>
    </source>
</evidence>
<reference evidence="2" key="1">
    <citation type="submission" date="2011-05" db="EMBL/GenBank/DDBJ databases">
        <authorList>
            <person name="Richards S.R."/>
            <person name="Qu J."/>
            <person name="Jiang H."/>
            <person name="Jhangiani S.N."/>
            <person name="Agravi P."/>
            <person name="Goodspeed R."/>
            <person name="Gross S."/>
            <person name="Mandapat C."/>
            <person name="Jackson L."/>
            <person name="Mathew T."/>
            <person name="Pu L."/>
            <person name="Thornton R."/>
            <person name="Saada N."/>
            <person name="Wilczek-Boney K.B."/>
            <person name="Lee S."/>
            <person name="Kovar C."/>
            <person name="Wu Y."/>
            <person name="Scherer S.E."/>
            <person name="Worley K.C."/>
            <person name="Muzny D.M."/>
            <person name="Gibbs R."/>
        </authorList>
    </citation>
    <scope>NUCLEOTIDE SEQUENCE</scope>
    <source>
        <strain evidence="2">Brora</strain>
    </source>
</reference>
<evidence type="ECO:0000313" key="1">
    <source>
        <dbReference type="EnsemblMetazoa" id="SMAR014848-PA"/>
    </source>
</evidence>